<comment type="caution">
    <text evidence="3">The sequence shown here is derived from an EMBL/GenBank/DDBJ whole genome shotgun (WGS) entry which is preliminary data.</text>
</comment>
<evidence type="ECO:0000256" key="2">
    <source>
        <dbReference type="SAM" id="Phobius"/>
    </source>
</evidence>
<keyword evidence="4" id="KW-1185">Reference proteome</keyword>
<evidence type="ECO:0000256" key="1">
    <source>
        <dbReference type="SAM" id="MobiDB-lite"/>
    </source>
</evidence>
<evidence type="ECO:0000313" key="3">
    <source>
        <dbReference type="EMBL" id="MFD1717949.1"/>
    </source>
</evidence>
<reference evidence="4" key="1">
    <citation type="journal article" date="2019" name="Int. J. Syst. Evol. Microbiol.">
        <title>The Global Catalogue of Microorganisms (GCM) 10K type strain sequencing project: providing services to taxonomists for standard genome sequencing and annotation.</title>
        <authorList>
            <consortium name="The Broad Institute Genomics Platform"/>
            <consortium name="The Broad Institute Genome Sequencing Center for Infectious Disease"/>
            <person name="Wu L."/>
            <person name="Ma J."/>
        </authorList>
    </citation>
    <scope>NUCLEOTIDE SEQUENCE [LARGE SCALE GENOMIC DNA]</scope>
    <source>
        <strain evidence="4">JCM 17130</strain>
    </source>
</reference>
<keyword evidence="2" id="KW-1133">Transmembrane helix</keyword>
<name>A0ABW4L450_9MICO</name>
<feature type="transmembrane region" description="Helical" evidence="2">
    <location>
        <begin position="6"/>
        <end position="24"/>
    </location>
</feature>
<keyword evidence="2" id="KW-0472">Membrane</keyword>
<gene>
    <name evidence="3" type="ORF">ACFSE6_08890</name>
</gene>
<protein>
    <submittedName>
        <fullName evidence="3">Uncharacterized protein</fullName>
    </submittedName>
</protein>
<feature type="region of interest" description="Disordered" evidence="1">
    <location>
        <begin position="49"/>
        <end position="69"/>
    </location>
</feature>
<proteinExistence type="predicted"/>
<organism evidence="3 4">
    <name type="scientific">Georgenia deserti</name>
    <dbReference type="NCBI Taxonomy" id="2093781"/>
    <lineage>
        <taxon>Bacteria</taxon>
        <taxon>Bacillati</taxon>
        <taxon>Actinomycetota</taxon>
        <taxon>Actinomycetes</taxon>
        <taxon>Micrococcales</taxon>
        <taxon>Bogoriellaceae</taxon>
        <taxon>Georgenia</taxon>
    </lineage>
</organism>
<keyword evidence="2" id="KW-0812">Transmembrane</keyword>
<dbReference type="RefSeq" id="WP_388005267.1">
    <property type="nucleotide sequence ID" value="NZ_JBHUEE010000004.1"/>
</dbReference>
<dbReference type="Proteomes" id="UP001597277">
    <property type="component" value="Unassembled WGS sequence"/>
</dbReference>
<dbReference type="EMBL" id="JBHUEE010000004">
    <property type="protein sequence ID" value="MFD1717949.1"/>
    <property type="molecule type" value="Genomic_DNA"/>
</dbReference>
<accession>A0ABW4L450</accession>
<evidence type="ECO:0000313" key="4">
    <source>
        <dbReference type="Proteomes" id="UP001597277"/>
    </source>
</evidence>
<sequence length="107" mass="11730">MSGIWWLVWPAEVALAAAVLALLARRLWRDVKALGREVEAAGTHLDRLASAGATTGPPRHVPGATGDPEVVAKAREVRERIRAQRDGARAARLARAVARWRRARLVR</sequence>